<dbReference type="InterPro" id="IPR053136">
    <property type="entry name" value="UTP_pyrophosphatase-like"/>
</dbReference>
<name>A0ABS9X6A0_9GAMM</name>
<evidence type="ECO:0000313" key="3">
    <source>
        <dbReference type="Proteomes" id="UP001139646"/>
    </source>
</evidence>
<protein>
    <submittedName>
        <fullName evidence="2">M48 family metallopeptidase</fullName>
    </submittedName>
</protein>
<sequence length="242" mass="28128">MIEYHLVRSGRKTLSLQVKSGQVYVRAPYHVDEQYIESFIKKKNAWLKAKISEQKQTVDLCCDFTQGSELFLFGQLVTLNIVAAQNQEKSGVELTQKVDGKQALTIRLSAHIQAKLSRPSQRTVAVKNLLECFLAEQANIIIPPKVRYYSKLTQLNPTSIKIKKYTARWGSCNNKGELSFNYLLMMLPLDVIDYVIVHELCHLQHLNHSKDFWQLVSKYFPHHREAKLWIKRHQSALHWRVP</sequence>
<dbReference type="RefSeq" id="WP_242288627.1">
    <property type="nucleotide sequence ID" value="NZ_JAKKSL010000006.1"/>
</dbReference>
<keyword evidence="3" id="KW-1185">Reference proteome</keyword>
<dbReference type="Gene3D" id="3.30.2010.10">
    <property type="entry name" value="Metalloproteases ('zincins'), catalytic domain"/>
    <property type="match status" value="1"/>
</dbReference>
<proteinExistence type="predicted"/>
<dbReference type="CDD" id="cd07344">
    <property type="entry name" value="M48_yhfN_like"/>
    <property type="match status" value="1"/>
</dbReference>
<organism evidence="2 3">
    <name type="scientific">Colwellia maritima</name>
    <dbReference type="NCBI Taxonomy" id="2912588"/>
    <lineage>
        <taxon>Bacteria</taxon>
        <taxon>Pseudomonadati</taxon>
        <taxon>Pseudomonadota</taxon>
        <taxon>Gammaproteobacteria</taxon>
        <taxon>Alteromonadales</taxon>
        <taxon>Colwelliaceae</taxon>
        <taxon>Colwellia</taxon>
    </lineage>
</organism>
<accession>A0ABS9X6A0</accession>
<gene>
    <name evidence="2" type="ORF">L3081_23150</name>
</gene>
<comment type="caution">
    <text evidence="2">The sequence shown here is derived from an EMBL/GenBank/DDBJ whole genome shotgun (WGS) entry which is preliminary data.</text>
</comment>
<dbReference type="InterPro" id="IPR002725">
    <property type="entry name" value="YgjP-like_metallopeptidase"/>
</dbReference>
<evidence type="ECO:0000313" key="2">
    <source>
        <dbReference type="EMBL" id="MCI2285744.1"/>
    </source>
</evidence>
<dbReference type="PANTHER" id="PTHR30399:SF1">
    <property type="entry name" value="UTP PYROPHOSPHATASE"/>
    <property type="match status" value="1"/>
</dbReference>
<dbReference type="Pfam" id="PF01863">
    <property type="entry name" value="YgjP-like"/>
    <property type="match status" value="1"/>
</dbReference>
<evidence type="ECO:0000259" key="1">
    <source>
        <dbReference type="Pfam" id="PF01863"/>
    </source>
</evidence>
<dbReference type="PANTHER" id="PTHR30399">
    <property type="entry name" value="UNCHARACTERIZED PROTEIN YGJP"/>
    <property type="match status" value="1"/>
</dbReference>
<dbReference type="Proteomes" id="UP001139646">
    <property type="component" value="Unassembled WGS sequence"/>
</dbReference>
<feature type="domain" description="YgjP-like metallopeptidase" evidence="1">
    <location>
        <begin position="12"/>
        <end position="233"/>
    </location>
</feature>
<reference evidence="2" key="1">
    <citation type="submission" date="2022-01" db="EMBL/GenBank/DDBJ databases">
        <title>Colwellia maritima, isolated from seawater.</title>
        <authorList>
            <person name="Kristyanto S."/>
            <person name="Jung J."/>
            <person name="Jeon C.O."/>
        </authorList>
    </citation>
    <scope>NUCLEOTIDE SEQUENCE</scope>
    <source>
        <strain evidence="2">MSW7</strain>
    </source>
</reference>
<dbReference type="EMBL" id="JAKKSL010000006">
    <property type="protein sequence ID" value="MCI2285744.1"/>
    <property type="molecule type" value="Genomic_DNA"/>
</dbReference>